<dbReference type="PANTHER" id="PTHR32114">
    <property type="entry name" value="ABC TRANSPORTER ABCH.3"/>
    <property type="match status" value="1"/>
</dbReference>
<evidence type="ECO:0000256" key="3">
    <source>
        <dbReference type="ARBA" id="ARBA00013368"/>
    </source>
</evidence>
<dbReference type="KEGG" id="sast:CD934_23730"/>
<dbReference type="InterPro" id="IPR027417">
    <property type="entry name" value="P-loop_NTPase"/>
</dbReference>
<dbReference type="InterPro" id="IPR003395">
    <property type="entry name" value="RecF/RecN/SMC_N"/>
</dbReference>
<accession>A0A514JVK0</accession>
<name>A0A514JVK0_9ACTN</name>
<protein>
    <recommendedName>
        <fullName evidence="3">Nuclease SbcCD subunit C</fullName>
    </recommendedName>
</protein>
<gene>
    <name evidence="6" type="ORF">CD934_23730</name>
</gene>
<dbReference type="Pfam" id="PF02463">
    <property type="entry name" value="SMC_N"/>
    <property type="match status" value="1"/>
</dbReference>
<keyword evidence="4" id="KW-0175">Coiled coil</keyword>
<comment type="similarity">
    <text evidence="1">Belongs to the SMC family. SbcC subfamily.</text>
</comment>
<dbReference type="SUPFAM" id="SSF52540">
    <property type="entry name" value="P-loop containing nucleoside triphosphate hydrolases"/>
    <property type="match status" value="1"/>
</dbReference>
<reference evidence="6 7" key="1">
    <citation type="submission" date="2017-07" db="EMBL/GenBank/DDBJ databases">
        <title>The Complete Genome of Streptomyces asterosporus-ZSY.</title>
        <authorList>
            <person name="Zhang S."/>
        </authorList>
    </citation>
    <scope>NUCLEOTIDE SEQUENCE [LARGE SCALE GENOMIC DNA]</scope>
    <source>
        <strain evidence="6 7">DSM 41452</strain>
    </source>
</reference>
<evidence type="ECO:0000313" key="6">
    <source>
        <dbReference type="EMBL" id="QDI71353.1"/>
    </source>
</evidence>
<dbReference type="Proteomes" id="UP000316215">
    <property type="component" value="Chromosome"/>
</dbReference>
<dbReference type="Gene3D" id="3.40.50.300">
    <property type="entry name" value="P-loop containing nucleotide triphosphate hydrolases"/>
    <property type="match status" value="2"/>
</dbReference>
<organism evidence="6 7">
    <name type="scientific">Streptomyces calvus</name>
    <dbReference type="NCBI Taxonomy" id="67282"/>
    <lineage>
        <taxon>Bacteria</taxon>
        <taxon>Bacillati</taxon>
        <taxon>Actinomycetota</taxon>
        <taxon>Actinomycetes</taxon>
        <taxon>Kitasatosporales</taxon>
        <taxon>Streptomycetaceae</taxon>
        <taxon>Streptomyces</taxon>
    </lineage>
</organism>
<evidence type="ECO:0000313" key="7">
    <source>
        <dbReference type="Proteomes" id="UP000316215"/>
    </source>
</evidence>
<evidence type="ECO:0000256" key="4">
    <source>
        <dbReference type="SAM" id="Coils"/>
    </source>
</evidence>
<evidence type="ECO:0000259" key="5">
    <source>
        <dbReference type="Pfam" id="PF02463"/>
    </source>
</evidence>
<comment type="subunit">
    <text evidence="2">Heterodimer of SbcC and SbcD.</text>
</comment>
<dbReference type="AlphaFoldDB" id="A0A514JVK0"/>
<evidence type="ECO:0000256" key="2">
    <source>
        <dbReference type="ARBA" id="ARBA00011322"/>
    </source>
</evidence>
<sequence length="816" mass="89535">MTDQPPPPPASASDVPGSLRDLLLDRLHHSNLAPQVQELLHELLPADLARSPGVRAEPVQLRSITAAGWRGIGRRTTLELPPGPSLVVVTGPNGSGKSSFAEAAETAITGRNSRWDGRRAGDWQKGWRNLHSPDATPEVCVELSVGERGEAVTVRRTWHGSGLDDARTQVAGHDGTERKLGEVIDPEALDLARPFLPYSELGSMINGTLGGLHDAFFKLLGLELLAEFDTRVKNVDTECGRTLKLRDELTAKLLPELRALDDPRAHQAVRALSGTRPDLAGVRSLLESRSAAEDSELTRLRQYAGLAGPDLKETAGAVARLREAAAAAEDVRFGHAEEARRLARLLEAALEHRRRSQSAHCPVCGSENLLDRTWSEQARAQVEQLQTQAADAEAARQAVSVAVRAVHDLVQPVPVWLRGETSTLVSLWQDWTQSRDITHPRELADRAERAAAALDEACRQLRDEAVRRLAEYDDAWQPTAVRLAEWLAAAEAAEAASERRRHARKARTWLRPIIDELRDERLRPFAQRSQEVWEKLCEHSSVTLGSVTLAGTPGRGRVVLDVSVDDMSAPAYSVMSQGELHSLALSLFLPRATHAASPFGFLVIDDPVQSMDPEKVEGLARVLDACARDRQVIVFTHDTRLRRAIEHLGIEATVLSVTRRPDSVVGVERVDDPVDQALAEARALSQDAQLPQEVADHVLPAMCRRVIEAACLETVRRSLRDEQGLGLRHIEERIGSLNHRTKAQVSLALLGDEREQAREAVERICPGGWALIETFNSGAHLPLPSVHDRRDLVRRTKALATAIRRRPGAQPAGGAR</sequence>
<feature type="domain" description="RecF/RecN/SMC N-terminal" evidence="5">
    <location>
        <begin position="62"/>
        <end position="644"/>
    </location>
</feature>
<evidence type="ECO:0000256" key="1">
    <source>
        <dbReference type="ARBA" id="ARBA00006930"/>
    </source>
</evidence>
<dbReference type="PANTHER" id="PTHR32114:SF2">
    <property type="entry name" value="ABC TRANSPORTER ABCH.3"/>
    <property type="match status" value="1"/>
</dbReference>
<feature type="coiled-coil region" evidence="4">
    <location>
        <begin position="375"/>
        <end position="402"/>
    </location>
</feature>
<dbReference type="EMBL" id="CP022310">
    <property type="protein sequence ID" value="QDI71353.1"/>
    <property type="molecule type" value="Genomic_DNA"/>
</dbReference>
<keyword evidence="7" id="KW-1185">Reference proteome</keyword>
<dbReference type="RefSeq" id="WP_142233096.1">
    <property type="nucleotide sequence ID" value="NZ_CP022310.1"/>
</dbReference>
<proteinExistence type="inferred from homology"/>